<feature type="transmembrane region" description="Helical" evidence="1">
    <location>
        <begin position="241"/>
        <end position="261"/>
    </location>
</feature>
<organism evidence="2 3">
    <name type="scientific">Candidatus Daviesbacteria bacterium RIFCSPHIGHO2_01_FULL_40_11</name>
    <dbReference type="NCBI Taxonomy" id="1797762"/>
    <lineage>
        <taxon>Bacteria</taxon>
        <taxon>Candidatus Daviesiibacteriota</taxon>
    </lineage>
</organism>
<feature type="transmembrane region" description="Helical" evidence="1">
    <location>
        <begin position="174"/>
        <end position="195"/>
    </location>
</feature>
<keyword evidence="1" id="KW-0472">Membrane</keyword>
<feature type="transmembrane region" description="Helical" evidence="1">
    <location>
        <begin position="90"/>
        <end position="109"/>
    </location>
</feature>
<evidence type="ECO:0000313" key="3">
    <source>
        <dbReference type="Proteomes" id="UP000177555"/>
    </source>
</evidence>
<sequence>MNHLPFTITAYLFNALAVLANKFLLSKTIPDPLIYIFYISLISILAVFALPFTHIPTLTTFNLASASTLLWTLGAYFMFKALKIGHVSRVIPIIGTLIPLILLGIASETNAISTVQSWAVLILVLGMIFLTLRDLLQGALNKREIMFELVSAGSFALSYIILRQAYLQLDFFSVLVWSRLILLPFCLLMLAIPTLQRKIITSNGTKINFFSYAGLVFLGGQVSGAISEFLLLFSISLANPALVNSLQGTQYVFLMIFALILAKKYPAIFEEKYTLPTLFPKIIGIVLIGLGLYLLSNN</sequence>
<evidence type="ECO:0000256" key="1">
    <source>
        <dbReference type="SAM" id="Phobius"/>
    </source>
</evidence>
<dbReference type="AlphaFoldDB" id="A0A1F5JFN6"/>
<accession>A0A1F5JFN6</accession>
<feature type="transmembrane region" description="Helical" evidence="1">
    <location>
        <begin position="115"/>
        <end position="133"/>
    </location>
</feature>
<feature type="transmembrane region" description="Helical" evidence="1">
    <location>
        <begin position="58"/>
        <end position="78"/>
    </location>
</feature>
<feature type="transmembrane region" description="Helical" evidence="1">
    <location>
        <begin position="207"/>
        <end position="235"/>
    </location>
</feature>
<evidence type="ECO:0000313" key="2">
    <source>
        <dbReference type="EMBL" id="OGE27409.1"/>
    </source>
</evidence>
<name>A0A1F5JFN6_9BACT</name>
<feature type="transmembrane region" description="Helical" evidence="1">
    <location>
        <begin position="273"/>
        <end position="295"/>
    </location>
</feature>
<reference evidence="2 3" key="1">
    <citation type="journal article" date="2016" name="Nat. Commun.">
        <title>Thousands of microbial genomes shed light on interconnected biogeochemical processes in an aquifer system.</title>
        <authorList>
            <person name="Anantharaman K."/>
            <person name="Brown C.T."/>
            <person name="Hug L.A."/>
            <person name="Sharon I."/>
            <person name="Castelle C.J."/>
            <person name="Probst A.J."/>
            <person name="Thomas B.C."/>
            <person name="Singh A."/>
            <person name="Wilkins M.J."/>
            <person name="Karaoz U."/>
            <person name="Brodie E.L."/>
            <person name="Williams K.H."/>
            <person name="Hubbard S.S."/>
            <person name="Banfield J.F."/>
        </authorList>
    </citation>
    <scope>NUCLEOTIDE SEQUENCE [LARGE SCALE GENOMIC DNA]</scope>
</reference>
<proteinExistence type="predicted"/>
<feature type="transmembrane region" description="Helical" evidence="1">
    <location>
        <begin position="145"/>
        <end position="162"/>
    </location>
</feature>
<evidence type="ECO:0008006" key="4">
    <source>
        <dbReference type="Google" id="ProtNLM"/>
    </source>
</evidence>
<dbReference type="Proteomes" id="UP000177555">
    <property type="component" value="Unassembled WGS sequence"/>
</dbReference>
<dbReference type="EMBL" id="MFCP01000039">
    <property type="protein sequence ID" value="OGE27409.1"/>
    <property type="molecule type" value="Genomic_DNA"/>
</dbReference>
<comment type="caution">
    <text evidence="2">The sequence shown here is derived from an EMBL/GenBank/DDBJ whole genome shotgun (WGS) entry which is preliminary data.</text>
</comment>
<keyword evidence="1" id="KW-0812">Transmembrane</keyword>
<feature type="transmembrane region" description="Helical" evidence="1">
    <location>
        <begin position="32"/>
        <end position="52"/>
    </location>
</feature>
<feature type="transmembrane region" description="Helical" evidence="1">
    <location>
        <begin position="6"/>
        <end position="25"/>
    </location>
</feature>
<protein>
    <recommendedName>
        <fullName evidence="4">EamA domain-containing protein</fullName>
    </recommendedName>
</protein>
<gene>
    <name evidence="2" type="ORF">A2867_02490</name>
</gene>
<keyword evidence="1" id="KW-1133">Transmembrane helix</keyword>